<dbReference type="Gene3D" id="1.20.1250.20">
    <property type="entry name" value="MFS general substrate transporter like domains"/>
    <property type="match status" value="1"/>
</dbReference>
<dbReference type="GO" id="GO:0005886">
    <property type="term" value="C:plasma membrane"/>
    <property type="evidence" value="ECO:0007669"/>
    <property type="project" value="TreeGrafter"/>
</dbReference>
<evidence type="ECO:0000256" key="1">
    <source>
        <dbReference type="ARBA" id="ARBA00004141"/>
    </source>
</evidence>
<evidence type="ECO:0000256" key="2">
    <source>
        <dbReference type="ARBA" id="ARBA00022448"/>
    </source>
</evidence>
<feature type="transmembrane region" description="Helical" evidence="7">
    <location>
        <begin position="465"/>
        <end position="484"/>
    </location>
</feature>
<sequence>MSVSSRHTVVEQPSDKEKAVPPTDVEIVVFQPDDPEDPSQWSLGKKRLVMVLTSIYVFCAVFGSAVYAPGEEKIRQRFGVNADVSSTGLTMYVLGFGFAPLISPLTEHLGRKLPYHMSWVMLVVSSALSAFVENIAVILLFRFFAGCASACALNTGPGIVADLYAKDLHALGQESLITRLDSAFCALSGPCFATLFGFFIAANTVNALWVLRVQFFFVLAIWPLLFVLPETYGPVILERRAKRLRKEGKANVWAAHELHHRTLSQILSGHVVRPFAMIIYEPIVQGAAVWITITYGILYFFFEVYPVVFIQQHGIPFQLCGLMFISVSVGMVISVLTFGPLVRLSERVRLPLIERKGEKLPMEETHLKVVIIACLCLPISLFWFAWTSGPETHWIAPALAGIPFGFANVSIFFAFTSYTSRTYSIWASSASAANTFFRSVVASVFPILAHTIVDNLGTKWGVTVFAFISLGMIPIPFIFIRYGAALRARSRHAKEAHEFIARMHAQNGELDADERSEPVPVVVDVESKSAE</sequence>
<organism evidence="8 9">
    <name type="scientific">Trametes coccinea (strain BRFM310)</name>
    <name type="common">Pycnoporus coccineus</name>
    <dbReference type="NCBI Taxonomy" id="1353009"/>
    <lineage>
        <taxon>Eukaryota</taxon>
        <taxon>Fungi</taxon>
        <taxon>Dikarya</taxon>
        <taxon>Basidiomycota</taxon>
        <taxon>Agaricomycotina</taxon>
        <taxon>Agaricomycetes</taxon>
        <taxon>Polyporales</taxon>
        <taxon>Polyporaceae</taxon>
        <taxon>Trametes</taxon>
    </lineage>
</organism>
<feature type="transmembrane region" description="Helical" evidence="7">
    <location>
        <begin position="215"/>
        <end position="237"/>
    </location>
</feature>
<evidence type="ECO:0000256" key="3">
    <source>
        <dbReference type="ARBA" id="ARBA00022692"/>
    </source>
</evidence>
<feature type="transmembrane region" description="Helical" evidence="7">
    <location>
        <begin position="392"/>
        <end position="415"/>
    </location>
</feature>
<dbReference type="PANTHER" id="PTHR23502:SF132">
    <property type="entry name" value="POLYAMINE TRANSPORTER 2-RELATED"/>
    <property type="match status" value="1"/>
</dbReference>
<dbReference type="InterPro" id="IPR011701">
    <property type="entry name" value="MFS"/>
</dbReference>
<dbReference type="STRING" id="1353009.A0A1Y2IVC4"/>
<reference evidence="8 9" key="1">
    <citation type="journal article" date="2015" name="Biotechnol. Biofuels">
        <title>Enhanced degradation of softwood versus hardwood by the white-rot fungus Pycnoporus coccineus.</title>
        <authorList>
            <person name="Couturier M."/>
            <person name="Navarro D."/>
            <person name="Chevret D."/>
            <person name="Henrissat B."/>
            <person name="Piumi F."/>
            <person name="Ruiz-Duenas F.J."/>
            <person name="Martinez A.T."/>
            <person name="Grigoriev I.V."/>
            <person name="Riley R."/>
            <person name="Lipzen A."/>
            <person name="Berrin J.G."/>
            <person name="Master E.R."/>
            <person name="Rosso M.N."/>
        </authorList>
    </citation>
    <scope>NUCLEOTIDE SEQUENCE [LARGE SCALE GENOMIC DNA]</scope>
    <source>
        <strain evidence="8 9">BRFM310</strain>
    </source>
</reference>
<keyword evidence="5 7" id="KW-0472">Membrane</keyword>
<evidence type="ECO:0000313" key="9">
    <source>
        <dbReference type="Proteomes" id="UP000193067"/>
    </source>
</evidence>
<evidence type="ECO:0000256" key="4">
    <source>
        <dbReference type="ARBA" id="ARBA00022989"/>
    </source>
</evidence>
<dbReference type="PANTHER" id="PTHR23502">
    <property type="entry name" value="MAJOR FACILITATOR SUPERFAMILY"/>
    <property type="match status" value="1"/>
</dbReference>
<dbReference type="SUPFAM" id="SSF103473">
    <property type="entry name" value="MFS general substrate transporter"/>
    <property type="match status" value="1"/>
</dbReference>
<feature type="transmembrane region" description="Helical" evidence="7">
    <location>
        <begin position="322"/>
        <end position="344"/>
    </location>
</feature>
<dbReference type="InterPro" id="IPR036259">
    <property type="entry name" value="MFS_trans_sf"/>
</dbReference>
<dbReference type="EMBL" id="KZ084094">
    <property type="protein sequence ID" value="OSD05100.1"/>
    <property type="molecule type" value="Genomic_DNA"/>
</dbReference>
<protein>
    <submittedName>
        <fullName evidence="8">MFS general substrate transporter</fullName>
    </submittedName>
</protein>
<evidence type="ECO:0000256" key="7">
    <source>
        <dbReference type="SAM" id="Phobius"/>
    </source>
</evidence>
<feature type="transmembrane region" description="Helical" evidence="7">
    <location>
        <begin position="283"/>
        <end position="302"/>
    </location>
</feature>
<keyword evidence="3 7" id="KW-0812">Transmembrane</keyword>
<name>A0A1Y2IVC4_TRAC3</name>
<dbReference type="GO" id="GO:0022857">
    <property type="term" value="F:transmembrane transporter activity"/>
    <property type="evidence" value="ECO:0007669"/>
    <property type="project" value="InterPro"/>
</dbReference>
<feature type="transmembrane region" description="Helical" evidence="7">
    <location>
        <begin position="365"/>
        <end position="386"/>
    </location>
</feature>
<evidence type="ECO:0000256" key="5">
    <source>
        <dbReference type="ARBA" id="ARBA00023136"/>
    </source>
</evidence>
<keyword evidence="2" id="KW-0813">Transport</keyword>
<gene>
    <name evidence="8" type="ORF">PYCCODRAFT_1432849</name>
</gene>
<feature type="transmembrane region" description="Helical" evidence="7">
    <location>
        <begin position="48"/>
        <end position="68"/>
    </location>
</feature>
<evidence type="ECO:0000313" key="8">
    <source>
        <dbReference type="EMBL" id="OSD05100.1"/>
    </source>
</evidence>
<feature type="transmembrane region" description="Helical" evidence="7">
    <location>
        <begin position="80"/>
        <end position="99"/>
    </location>
</feature>
<keyword evidence="9" id="KW-1185">Reference proteome</keyword>
<accession>A0A1Y2IVC4</accession>
<dbReference type="OrthoDB" id="9986881at2759"/>
<dbReference type="AlphaFoldDB" id="A0A1Y2IVC4"/>
<dbReference type="Proteomes" id="UP000193067">
    <property type="component" value="Unassembled WGS sequence"/>
</dbReference>
<dbReference type="Pfam" id="PF07690">
    <property type="entry name" value="MFS_1"/>
    <property type="match status" value="1"/>
</dbReference>
<feature type="transmembrane region" description="Helical" evidence="7">
    <location>
        <begin position="436"/>
        <end position="453"/>
    </location>
</feature>
<evidence type="ECO:0000256" key="6">
    <source>
        <dbReference type="SAM" id="MobiDB-lite"/>
    </source>
</evidence>
<keyword evidence="4 7" id="KW-1133">Transmembrane helix</keyword>
<comment type="subcellular location">
    <subcellularLocation>
        <location evidence="1">Membrane</location>
        <topology evidence="1">Multi-pass membrane protein</topology>
    </subcellularLocation>
</comment>
<feature type="transmembrane region" description="Helical" evidence="7">
    <location>
        <begin position="183"/>
        <end position="209"/>
    </location>
</feature>
<proteinExistence type="predicted"/>
<feature type="region of interest" description="Disordered" evidence="6">
    <location>
        <begin position="1"/>
        <end position="22"/>
    </location>
</feature>
<feature type="transmembrane region" description="Helical" evidence="7">
    <location>
        <begin position="119"/>
        <end position="141"/>
    </location>
</feature>